<dbReference type="InterPro" id="IPR016160">
    <property type="entry name" value="Ald_DH_CS_CYS"/>
</dbReference>
<feature type="domain" description="Aldehyde dehydrogenase" evidence="8">
    <location>
        <begin position="33"/>
        <end position="462"/>
    </location>
</feature>
<accession>A0A917WYW7</accession>
<dbReference type="GO" id="GO:0016620">
    <property type="term" value="F:oxidoreductase activity, acting on the aldehyde or oxo group of donors, NAD or NADP as acceptor"/>
    <property type="evidence" value="ECO:0007669"/>
    <property type="project" value="InterPro"/>
</dbReference>
<evidence type="ECO:0000256" key="4">
    <source>
        <dbReference type="PIRSR" id="PIRSR036492-1"/>
    </source>
</evidence>
<comment type="caution">
    <text evidence="9">The sequence shown here is derived from an EMBL/GenBank/DDBJ whole genome shotgun (WGS) entry which is preliminary data.</text>
</comment>
<dbReference type="GO" id="GO:0006081">
    <property type="term" value="P:aldehyde metabolic process"/>
    <property type="evidence" value="ECO:0007669"/>
    <property type="project" value="InterPro"/>
</dbReference>
<dbReference type="InterPro" id="IPR016162">
    <property type="entry name" value="Ald_DH_N"/>
</dbReference>
<dbReference type="PIRSF" id="PIRSF036492">
    <property type="entry name" value="ALDH"/>
    <property type="match status" value="1"/>
</dbReference>
<dbReference type="InterPro" id="IPR016161">
    <property type="entry name" value="Ald_DH/histidinol_DH"/>
</dbReference>
<dbReference type="PANTHER" id="PTHR11699">
    <property type="entry name" value="ALDEHYDE DEHYDROGENASE-RELATED"/>
    <property type="match status" value="1"/>
</dbReference>
<feature type="active site" evidence="4">
    <location>
        <position position="274"/>
    </location>
</feature>
<gene>
    <name evidence="9" type="ORF">GCM10007977_056380</name>
</gene>
<dbReference type="SUPFAM" id="SSF53720">
    <property type="entry name" value="ALDH-like"/>
    <property type="match status" value="1"/>
</dbReference>
<protein>
    <recommendedName>
        <fullName evidence="3">Aldehyde dehydrogenase</fullName>
    </recommendedName>
</protein>
<name>A0A917WYW7_9ACTN</name>
<dbReference type="InterPro" id="IPR016163">
    <property type="entry name" value="Ald_DH_C"/>
</dbReference>
<evidence type="ECO:0000256" key="6">
    <source>
        <dbReference type="RuleBase" id="RU003345"/>
    </source>
</evidence>
<dbReference type="Gene3D" id="3.40.605.10">
    <property type="entry name" value="Aldehyde Dehydrogenase, Chain A, domain 1"/>
    <property type="match status" value="1"/>
</dbReference>
<dbReference type="InterPro" id="IPR015590">
    <property type="entry name" value="Aldehyde_DH_dom"/>
</dbReference>
<proteinExistence type="inferred from homology"/>
<dbReference type="RefSeq" id="WP_190252964.1">
    <property type="nucleotide sequence ID" value="NZ_BMPI01000029.1"/>
</dbReference>
<evidence type="ECO:0000256" key="7">
    <source>
        <dbReference type="SAM" id="MobiDB-lite"/>
    </source>
</evidence>
<sequence length="497" mass="51132">MPPETAKPTGTRGAVGTAVPAAPDHAAPEGPGAVAAAVAGARVAAEWWAGLGFAGRRRALLAWKRTLAGRIEELAAQIRAETGKPHGDAVLEVMLAVEHLDWAAKHARTVLRRRRVPSGLLAANQAASVGYEPLGVIGVIGPWNYPVYTPLGSISYALAAGNAVVFKPSEHTPGVGRWLADRWAEAVPGPAVLQAVTGGGETGAALCRAGVDKLAFTGSTATGRKVMAACAETLTPVVVEAGGKDALIVAADADLDAAARAAAFGGFGNAGQTCAGVERVYVERSAYEPFLTRLGELAKETRPGDEPDARYGPMTTPTQAAVVAAHIADAIAKGGRAVVGGPASVRPPYVDPVVLAEVPEDSLAVTEETFGPTLVVNPVRDLDEAVERANASRYGLAASVFTGSGRTAAVLAGRLRAGAVSVNAVLGFAAVPALPFGGVGDSGFGRIHGADGLREFARPKSVTRQRFAAPIDLLRLDRRPAALERASRLFKLRHARG</sequence>
<feature type="active site" evidence="4 5">
    <location>
        <position position="240"/>
    </location>
</feature>
<evidence type="ECO:0000259" key="8">
    <source>
        <dbReference type="Pfam" id="PF00171"/>
    </source>
</evidence>
<keyword evidence="10" id="KW-1185">Reference proteome</keyword>
<keyword evidence="2 3" id="KW-0560">Oxidoreductase</keyword>
<dbReference type="Pfam" id="PF00171">
    <property type="entry name" value="Aldedh"/>
    <property type="match status" value="1"/>
</dbReference>
<dbReference type="EMBL" id="BMPI01000029">
    <property type="protein sequence ID" value="GGM47492.1"/>
    <property type="molecule type" value="Genomic_DNA"/>
</dbReference>
<evidence type="ECO:0000256" key="2">
    <source>
        <dbReference type="ARBA" id="ARBA00023002"/>
    </source>
</evidence>
<organism evidence="9 10">
    <name type="scientific">Dactylosporangium sucinum</name>
    <dbReference type="NCBI Taxonomy" id="1424081"/>
    <lineage>
        <taxon>Bacteria</taxon>
        <taxon>Bacillati</taxon>
        <taxon>Actinomycetota</taxon>
        <taxon>Actinomycetes</taxon>
        <taxon>Micromonosporales</taxon>
        <taxon>Micromonosporaceae</taxon>
        <taxon>Dactylosporangium</taxon>
    </lineage>
</organism>
<dbReference type="InterPro" id="IPR012394">
    <property type="entry name" value="Aldehyde_DH_NAD(P)"/>
</dbReference>
<evidence type="ECO:0000256" key="1">
    <source>
        <dbReference type="ARBA" id="ARBA00009986"/>
    </source>
</evidence>
<reference evidence="9" key="1">
    <citation type="journal article" date="2014" name="Int. J. Syst. Evol. Microbiol.">
        <title>Complete genome sequence of Corynebacterium casei LMG S-19264T (=DSM 44701T), isolated from a smear-ripened cheese.</title>
        <authorList>
            <consortium name="US DOE Joint Genome Institute (JGI-PGF)"/>
            <person name="Walter F."/>
            <person name="Albersmeier A."/>
            <person name="Kalinowski J."/>
            <person name="Ruckert C."/>
        </authorList>
    </citation>
    <scope>NUCLEOTIDE SEQUENCE</scope>
    <source>
        <strain evidence="9">JCM 19831</strain>
    </source>
</reference>
<evidence type="ECO:0000313" key="10">
    <source>
        <dbReference type="Proteomes" id="UP000642070"/>
    </source>
</evidence>
<feature type="region of interest" description="Disordered" evidence="7">
    <location>
        <begin position="1"/>
        <end position="29"/>
    </location>
</feature>
<evidence type="ECO:0000313" key="9">
    <source>
        <dbReference type="EMBL" id="GGM47492.1"/>
    </source>
</evidence>
<dbReference type="InterPro" id="IPR029510">
    <property type="entry name" value="Ald_DH_CS_GLU"/>
</dbReference>
<dbReference type="CDD" id="cd07099">
    <property type="entry name" value="ALDH_DDALDH"/>
    <property type="match status" value="1"/>
</dbReference>
<reference evidence="9" key="2">
    <citation type="submission" date="2020-09" db="EMBL/GenBank/DDBJ databases">
        <authorList>
            <person name="Sun Q."/>
            <person name="Ohkuma M."/>
        </authorList>
    </citation>
    <scope>NUCLEOTIDE SEQUENCE</scope>
    <source>
        <strain evidence="9">JCM 19831</strain>
    </source>
</reference>
<evidence type="ECO:0000256" key="3">
    <source>
        <dbReference type="PIRNR" id="PIRNR036492"/>
    </source>
</evidence>
<dbReference type="AlphaFoldDB" id="A0A917WYW7"/>
<comment type="similarity">
    <text evidence="1 3 6">Belongs to the aldehyde dehydrogenase family.</text>
</comment>
<dbReference type="Gene3D" id="3.40.309.10">
    <property type="entry name" value="Aldehyde Dehydrogenase, Chain A, domain 2"/>
    <property type="match status" value="1"/>
</dbReference>
<evidence type="ECO:0000256" key="5">
    <source>
        <dbReference type="PROSITE-ProRule" id="PRU10007"/>
    </source>
</evidence>
<dbReference type="Proteomes" id="UP000642070">
    <property type="component" value="Unassembled WGS sequence"/>
</dbReference>
<dbReference type="PROSITE" id="PS00070">
    <property type="entry name" value="ALDEHYDE_DEHYDR_CYS"/>
    <property type="match status" value="1"/>
</dbReference>
<dbReference type="PROSITE" id="PS00687">
    <property type="entry name" value="ALDEHYDE_DEHYDR_GLU"/>
    <property type="match status" value="1"/>
</dbReference>